<dbReference type="Proteomes" id="UP000789704">
    <property type="component" value="Unassembled WGS sequence"/>
</dbReference>
<protein>
    <recommendedName>
        <fullName evidence="3">YhdP central domain-containing protein</fullName>
    </recommendedName>
</protein>
<keyword evidence="2" id="KW-1133">Transmembrane helix</keyword>
<dbReference type="PANTHER" id="PTHR38690:SF1">
    <property type="entry name" value="PROTEASE"/>
    <property type="match status" value="1"/>
</dbReference>
<evidence type="ECO:0000256" key="1">
    <source>
        <dbReference type="SAM" id="MobiDB-lite"/>
    </source>
</evidence>
<gene>
    <name evidence="4" type="ORF">LMG31841_00189</name>
</gene>
<dbReference type="InterPro" id="IPR025263">
    <property type="entry name" value="YhdP_central"/>
</dbReference>
<name>A0A9N8X0N6_9BURK</name>
<feature type="region of interest" description="Disordered" evidence="1">
    <location>
        <begin position="965"/>
        <end position="996"/>
    </location>
</feature>
<dbReference type="EMBL" id="CAJQZC010000001">
    <property type="protein sequence ID" value="CAG4886421.1"/>
    <property type="molecule type" value="Genomic_DNA"/>
</dbReference>
<feature type="compositionally biased region" description="Basic and acidic residues" evidence="1">
    <location>
        <begin position="45"/>
        <end position="66"/>
    </location>
</feature>
<dbReference type="PANTHER" id="PTHR38690">
    <property type="entry name" value="PROTEASE-RELATED"/>
    <property type="match status" value="1"/>
</dbReference>
<keyword evidence="5" id="KW-1185">Reference proteome</keyword>
<evidence type="ECO:0000259" key="3">
    <source>
        <dbReference type="Pfam" id="PF13116"/>
    </source>
</evidence>
<dbReference type="InterPro" id="IPR011836">
    <property type="entry name" value="YhdP"/>
</dbReference>
<comment type="caution">
    <text evidence="4">The sequence shown here is derived from an EMBL/GenBank/DDBJ whole genome shotgun (WGS) entry which is preliminary data.</text>
</comment>
<feature type="compositionally biased region" description="Low complexity" evidence="1">
    <location>
        <begin position="974"/>
        <end position="996"/>
    </location>
</feature>
<accession>A0A9N8X0N6</accession>
<organism evidence="4 5">
    <name type="scientific">Paraburkholderia saeva</name>
    <dbReference type="NCBI Taxonomy" id="2777537"/>
    <lineage>
        <taxon>Bacteria</taxon>
        <taxon>Pseudomonadati</taxon>
        <taxon>Pseudomonadota</taxon>
        <taxon>Betaproteobacteria</taxon>
        <taxon>Burkholderiales</taxon>
        <taxon>Burkholderiaceae</taxon>
        <taxon>Paraburkholderia</taxon>
    </lineage>
</organism>
<dbReference type="Pfam" id="PF13116">
    <property type="entry name" value="YhdP"/>
    <property type="match status" value="1"/>
</dbReference>
<feature type="region of interest" description="Disordered" evidence="1">
    <location>
        <begin position="41"/>
        <end position="66"/>
    </location>
</feature>
<keyword evidence="2" id="KW-0472">Membrane</keyword>
<proteinExistence type="predicted"/>
<feature type="transmembrane region" description="Helical" evidence="2">
    <location>
        <begin position="78"/>
        <end position="101"/>
    </location>
</feature>
<evidence type="ECO:0000313" key="4">
    <source>
        <dbReference type="EMBL" id="CAG4886421.1"/>
    </source>
</evidence>
<feature type="domain" description="YhdP central" evidence="3">
    <location>
        <begin position="79"/>
        <end position="1448"/>
    </location>
</feature>
<sequence length="1467" mass="157439">MTSACCRFASQGLLAGRFTECPWPLARVLHFIVRPQNYHTPTRRSMSERNESADPHEAGRARPSSGHDHVVLRHTLRVVLAIALVVYFIVVGLFLGLRYAVLPHIDAFRPRIEAAVSSKLHAQLDIGQLKPHWIGFQPGIEITNVTIRDRDGNTALTIPHATATLSWRSLVQFSPVLSTLIVDKPDVLISRGTDGMLSVAGVPLPSRHTGNDTFTTWLLRQQAIVLRGGTLRWRDARHDAPEIRLSDIRLAILNDGFVHHFALQAPADGNVLHGPLDFRANFRHTPLTAVGKPINWKGHAYLSTGPVDLPALARYIDFPVETYAGRIDNAIWIDFAEGRMTSAGGQLAGANVSMRVHPTQPKLNVPVASFTWHVDLASRDFNLQLNDLHAELGQPALDDGTPVTRLLALTTLNARFRMASVQYGQLLSVSGDRVDLGILAEFSRALPLPRRLLNNLVRFNPRGLVANYVIEIEREKPDAGEAAAEQRSGGAEPIVRYHFKGDLQGISVAAQEPPPGLTKLNHPRAGIPGVENLWGHVDADENHGSITLDTAKVAITMPGVFDDPRLMFDRMTGHGHWEIKAAAPGEQHKAFAFTLSDFAVANADAAAKVTANYTNVGHGRGSLDLTAVFDRAAVPAIPRYLPTGISEKLRLYLGHGLQDGMSHGATIDVHGNLDKFPYSRDPTAGVFHIVAPFRGGRFEPSPFPPRTLKDGTPSVWPAFDGIDGTFELKENVLRFDIDRAHYKHVALGKVSGKIDDLGTKASSLVITGDAHGPLADMLDYVNNSALGGVSKHAGEKLHAGGPATLALKLTLPRTPKPHLAVEGTIGFLNNDLAIEKVPPLSQLNGKLHFTEHTAQTDRLSARVLGGDVHASGGYRQDGTYAFDIGGRIGVEAARGLNLRGPVTQVLEHMSGSAPYQMSIHGAKGRQPDITANSDLTGLGLDFPPPFNKPAGEPMPLRFTLRPPTAASLAGNSKAPGKTGASASPAGSTDTTGAGAAGEAGLQRADLTFGPIAATYLLRREPQQPLTVVRGAIGVNKPADLPTEGVTAAVDVERFDADAWRALIAQMRSGSKDAVQPGVPNTTAQQFLPTRFAIHIGTLKLLKRSWDDLVVGASRDAGKWQANIGSSQVSGHVSWLPGATKDSPGTLQARLAKLVIPSTTEKDLLGRAMSVPAQNMPSVDLVVNELIVRERNFGRLEVDAHNFDEGGVPVWQLDKLDISNPDATLTATANWRTDETLAGNIEAAQPRRTALQFKLDIKDTGALLERVGVAHAIKYGSGTLSGQLAWVGGPTTINFPTLDGSLALDLHHGEILKVDPGVAKLLGVVSLQSLARFTTLNFRDVIGEGLPFERITGTAKIDDGLGRTDNFEVVTAPARADMKGTVDLAHETQDLRVHVTPTVSAGAGVIAAAIINPLIGVAALVGDIALSQSISYAFAMDYAITGPWSKPHVERVHDDRGKMAEPVPTAVH</sequence>
<keyword evidence="2" id="KW-0812">Transmembrane</keyword>
<evidence type="ECO:0000313" key="5">
    <source>
        <dbReference type="Proteomes" id="UP000789704"/>
    </source>
</evidence>
<reference evidence="4" key="1">
    <citation type="submission" date="2021-04" db="EMBL/GenBank/DDBJ databases">
        <authorList>
            <person name="Vanwijnsberghe S."/>
        </authorList>
    </citation>
    <scope>NUCLEOTIDE SEQUENCE</scope>
    <source>
        <strain evidence="4">LMG 31841</strain>
    </source>
</reference>
<evidence type="ECO:0000256" key="2">
    <source>
        <dbReference type="SAM" id="Phobius"/>
    </source>
</evidence>